<dbReference type="PROSITE" id="PS00108">
    <property type="entry name" value="PROTEIN_KINASE_ST"/>
    <property type="match status" value="1"/>
</dbReference>
<dbReference type="Gene3D" id="3.30.200.20">
    <property type="entry name" value="Phosphorylase Kinase, domain 1"/>
    <property type="match status" value="1"/>
</dbReference>
<comment type="caution">
    <text evidence="10">The sequence shown here is derived from an EMBL/GenBank/DDBJ whole genome shotgun (WGS) entry which is preliminary data.</text>
</comment>
<evidence type="ECO:0000313" key="11">
    <source>
        <dbReference type="Proteomes" id="UP001470230"/>
    </source>
</evidence>
<accession>A0ABR2JR14</accession>
<dbReference type="InterPro" id="IPR050591">
    <property type="entry name" value="GSK-3"/>
</dbReference>
<evidence type="ECO:0000256" key="8">
    <source>
        <dbReference type="RuleBase" id="RU000304"/>
    </source>
</evidence>
<name>A0ABR2JR14_9EUKA</name>
<keyword evidence="6 7" id="KW-0067">ATP-binding</keyword>
<evidence type="ECO:0000256" key="4">
    <source>
        <dbReference type="ARBA" id="ARBA00022741"/>
    </source>
</evidence>
<sequence length="439" mass="49616">MTTRALLSNSIRQQQVCSTIKAGTNMILSTSKKSQFNFPNANPFLDLPNRGNRMLNIAVPPVSNATSVASTQFKNYSISASSSAGSDQSSSYTNQYTLLKSIGQGAFGIVCMARNNNNGSIVAIKKVLQDPRYRNRELETMQLISSNNVDYDDCSRLDGSENCVKLLSYYKSKGKKPNEVYLNLIMEFLPLNLHQFVINYRKEKKYCPVFFIKLFSYQLFCGLYYLHSNGITHRDLKPQNVLVDPETGQLKICDFGSAKILHPNEKSVSYIASRYYRAPELMYDCEYYTDAIDIWAAGCVIAEMLLAGTPIFPGSTSLNQLFEIMRIIGRPTDADLATFRHNKKIEIPEYVFNPNYKPISSNKVVGEGNLINNKLCTLKQLLPSFTPPELLDLLTSIFVFAPHRRPTAEECLRHPFFKDLFDIPVLPSGNPLPQMFKLY</sequence>
<dbReference type="InterPro" id="IPR039192">
    <property type="entry name" value="STKc_GSK3"/>
</dbReference>
<dbReference type="PANTHER" id="PTHR24057">
    <property type="entry name" value="GLYCOGEN SYNTHASE KINASE-3 ALPHA"/>
    <property type="match status" value="1"/>
</dbReference>
<proteinExistence type="inferred from homology"/>
<feature type="binding site" evidence="7">
    <location>
        <position position="126"/>
    </location>
    <ligand>
        <name>ATP</name>
        <dbReference type="ChEBI" id="CHEBI:30616"/>
    </ligand>
</feature>
<dbReference type="InterPro" id="IPR011009">
    <property type="entry name" value="Kinase-like_dom_sf"/>
</dbReference>
<dbReference type="InterPro" id="IPR008271">
    <property type="entry name" value="Ser/Thr_kinase_AS"/>
</dbReference>
<evidence type="ECO:0000256" key="1">
    <source>
        <dbReference type="ARBA" id="ARBA00005527"/>
    </source>
</evidence>
<dbReference type="SMART" id="SM00220">
    <property type="entry name" value="S_TKc"/>
    <property type="match status" value="1"/>
</dbReference>
<dbReference type="SUPFAM" id="SSF56112">
    <property type="entry name" value="Protein kinase-like (PK-like)"/>
    <property type="match status" value="1"/>
</dbReference>
<evidence type="ECO:0000256" key="5">
    <source>
        <dbReference type="ARBA" id="ARBA00022777"/>
    </source>
</evidence>
<protein>
    <recommendedName>
        <fullName evidence="9">Protein kinase domain-containing protein</fullName>
    </recommendedName>
</protein>
<dbReference type="PROSITE" id="PS00107">
    <property type="entry name" value="PROTEIN_KINASE_ATP"/>
    <property type="match status" value="1"/>
</dbReference>
<gene>
    <name evidence="10" type="ORF">M9Y10_003903</name>
</gene>
<dbReference type="Proteomes" id="UP001470230">
    <property type="component" value="Unassembled WGS sequence"/>
</dbReference>
<dbReference type="PANTHER" id="PTHR24057:SF0">
    <property type="entry name" value="PROTEIN KINASE SHAGGY-RELATED"/>
    <property type="match status" value="1"/>
</dbReference>
<reference evidence="10 11" key="1">
    <citation type="submission" date="2024-04" db="EMBL/GenBank/DDBJ databases">
        <title>Tritrichomonas musculus Genome.</title>
        <authorList>
            <person name="Alves-Ferreira E."/>
            <person name="Grigg M."/>
            <person name="Lorenzi H."/>
            <person name="Galac M."/>
        </authorList>
    </citation>
    <scope>NUCLEOTIDE SEQUENCE [LARGE SCALE GENOMIC DNA]</scope>
    <source>
        <strain evidence="10 11">EAF2021</strain>
    </source>
</reference>
<dbReference type="Pfam" id="PF00069">
    <property type="entry name" value="Pkinase"/>
    <property type="match status" value="1"/>
</dbReference>
<keyword evidence="5" id="KW-0418">Kinase</keyword>
<dbReference type="PROSITE" id="PS50011">
    <property type="entry name" value="PROTEIN_KINASE_DOM"/>
    <property type="match status" value="1"/>
</dbReference>
<evidence type="ECO:0000256" key="7">
    <source>
        <dbReference type="PROSITE-ProRule" id="PRU10141"/>
    </source>
</evidence>
<evidence type="ECO:0000256" key="6">
    <source>
        <dbReference type="ARBA" id="ARBA00022840"/>
    </source>
</evidence>
<evidence type="ECO:0000256" key="3">
    <source>
        <dbReference type="ARBA" id="ARBA00022679"/>
    </source>
</evidence>
<keyword evidence="11" id="KW-1185">Reference proteome</keyword>
<dbReference type="InterPro" id="IPR017441">
    <property type="entry name" value="Protein_kinase_ATP_BS"/>
</dbReference>
<keyword evidence="4 7" id="KW-0547">Nucleotide-binding</keyword>
<evidence type="ECO:0000313" key="10">
    <source>
        <dbReference type="EMBL" id="KAK8881172.1"/>
    </source>
</evidence>
<keyword evidence="2 8" id="KW-0723">Serine/threonine-protein kinase</keyword>
<dbReference type="EMBL" id="JAPFFF010000010">
    <property type="protein sequence ID" value="KAK8881172.1"/>
    <property type="molecule type" value="Genomic_DNA"/>
</dbReference>
<evidence type="ECO:0000259" key="9">
    <source>
        <dbReference type="PROSITE" id="PS50011"/>
    </source>
</evidence>
<organism evidence="10 11">
    <name type="scientific">Tritrichomonas musculus</name>
    <dbReference type="NCBI Taxonomy" id="1915356"/>
    <lineage>
        <taxon>Eukaryota</taxon>
        <taxon>Metamonada</taxon>
        <taxon>Parabasalia</taxon>
        <taxon>Tritrichomonadida</taxon>
        <taxon>Tritrichomonadidae</taxon>
        <taxon>Tritrichomonas</taxon>
    </lineage>
</organism>
<evidence type="ECO:0000256" key="2">
    <source>
        <dbReference type="ARBA" id="ARBA00022527"/>
    </source>
</evidence>
<dbReference type="CDD" id="cd14137">
    <property type="entry name" value="STKc_GSK3"/>
    <property type="match status" value="1"/>
</dbReference>
<dbReference type="InterPro" id="IPR000719">
    <property type="entry name" value="Prot_kinase_dom"/>
</dbReference>
<comment type="similarity">
    <text evidence="1">Belongs to the protein kinase superfamily. CMGC Ser/Thr protein kinase family. GSK-3 subfamily.</text>
</comment>
<dbReference type="Gene3D" id="1.10.510.10">
    <property type="entry name" value="Transferase(Phosphotransferase) domain 1"/>
    <property type="match status" value="1"/>
</dbReference>
<feature type="domain" description="Protein kinase" evidence="9">
    <location>
        <begin position="96"/>
        <end position="417"/>
    </location>
</feature>
<keyword evidence="3" id="KW-0808">Transferase</keyword>